<gene>
    <name evidence="1" type="ORF">U0070_003845</name>
</gene>
<sequence>MSFGHLRSPQLETREFGGNPYERDINPWELLVRQTRHSVSSDMDHLMNSLEVQLNSERGSMQAFKQVSFGS</sequence>
<keyword evidence="2" id="KW-1185">Reference proteome</keyword>
<dbReference type="EMBL" id="JBBHLL010000730">
    <property type="protein sequence ID" value="KAK7798113.1"/>
    <property type="molecule type" value="Genomic_DNA"/>
</dbReference>
<reference evidence="1 2" key="1">
    <citation type="journal article" date="2023" name="bioRxiv">
        <title>Conserved and derived expression patterns and positive selection on dental genes reveal complex evolutionary context of ever-growing rodent molars.</title>
        <authorList>
            <person name="Calamari Z.T."/>
            <person name="Song A."/>
            <person name="Cohen E."/>
            <person name="Akter M."/>
            <person name="Roy R.D."/>
            <person name="Hallikas O."/>
            <person name="Christensen M.M."/>
            <person name="Li P."/>
            <person name="Marangoni P."/>
            <person name="Jernvall J."/>
            <person name="Klein O.D."/>
        </authorList>
    </citation>
    <scope>NUCLEOTIDE SEQUENCE [LARGE SCALE GENOMIC DNA]</scope>
    <source>
        <strain evidence="1">V071</strain>
    </source>
</reference>
<evidence type="ECO:0000313" key="2">
    <source>
        <dbReference type="Proteomes" id="UP001488838"/>
    </source>
</evidence>
<organism evidence="1 2">
    <name type="scientific">Myodes glareolus</name>
    <name type="common">Bank vole</name>
    <name type="synonym">Clethrionomys glareolus</name>
    <dbReference type="NCBI Taxonomy" id="447135"/>
    <lineage>
        <taxon>Eukaryota</taxon>
        <taxon>Metazoa</taxon>
        <taxon>Chordata</taxon>
        <taxon>Craniata</taxon>
        <taxon>Vertebrata</taxon>
        <taxon>Euteleostomi</taxon>
        <taxon>Mammalia</taxon>
        <taxon>Eutheria</taxon>
        <taxon>Euarchontoglires</taxon>
        <taxon>Glires</taxon>
        <taxon>Rodentia</taxon>
        <taxon>Myomorpha</taxon>
        <taxon>Muroidea</taxon>
        <taxon>Cricetidae</taxon>
        <taxon>Arvicolinae</taxon>
        <taxon>Myodes</taxon>
    </lineage>
</organism>
<evidence type="ECO:0000313" key="1">
    <source>
        <dbReference type="EMBL" id="KAK7798113.1"/>
    </source>
</evidence>
<proteinExistence type="predicted"/>
<accession>A0AAW0H9U4</accession>
<dbReference type="Proteomes" id="UP001488838">
    <property type="component" value="Unassembled WGS sequence"/>
</dbReference>
<comment type="caution">
    <text evidence="1">The sequence shown here is derived from an EMBL/GenBank/DDBJ whole genome shotgun (WGS) entry which is preliminary data.</text>
</comment>
<name>A0AAW0H9U4_MYOGA</name>
<dbReference type="AlphaFoldDB" id="A0AAW0H9U4"/>
<protein>
    <submittedName>
        <fullName evidence="1">Uncharacterized protein</fullName>
    </submittedName>
</protein>